<accession>A0ABT4LAB7</accession>
<evidence type="ECO:0000313" key="2">
    <source>
        <dbReference type="Proteomes" id="UP001144347"/>
    </source>
</evidence>
<reference evidence="1" key="1">
    <citation type="submission" date="2022-12" db="EMBL/GenBank/DDBJ databases">
        <title>Genome sequence of HCMS5-2.</title>
        <authorList>
            <person name="Woo H."/>
        </authorList>
    </citation>
    <scope>NUCLEOTIDE SEQUENCE</scope>
    <source>
        <strain evidence="1">HCMS5-2</strain>
    </source>
</reference>
<keyword evidence="2" id="KW-1185">Reference proteome</keyword>
<dbReference type="Pfam" id="PF16398">
    <property type="entry name" value="DUF5007"/>
    <property type="match status" value="1"/>
</dbReference>
<dbReference type="Proteomes" id="UP001144347">
    <property type="component" value="Unassembled WGS sequence"/>
</dbReference>
<gene>
    <name evidence="1" type="ORF">O0955_12670</name>
</gene>
<sequence length="342" mass="38956">MDNKRYLSLFGVLLFGFAFAITACKKNLPDARLSLGSDSQFTTTVYKPVLGRNTLFSNNFNAASSSLPLSFKIINMRRFNGDPAPELTENFPVTVWKQSYLGDEKSLAEIEAKRTTENHPLFEIREHSGQFLMWAKAKSDFVRAQPDSGYVFDVEMTNSGGRRYFKNFKLQPYKERPYELSAADPITGQISSGYIFPGIFNNIRGERTNRYLSPVEVQVLTRKVNDTGNSLTFKFVDSLYNPIDPNKFAATQWPTVVHGFDMVKTNEAVSYKVAYPVPLAAYPTIYTDGSGQAARAVFRYDRQGFGNVKESAQLGLYFQLFEKGDWEITFWFRTERPKFTND</sequence>
<comment type="caution">
    <text evidence="1">The sequence shown here is derived from an EMBL/GenBank/DDBJ whole genome shotgun (WGS) entry which is preliminary data.</text>
</comment>
<evidence type="ECO:0000313" key="1">
    <source>
        <dbReference type="EMBL" id="MCZ4244858.1"/>
    </source>
</evidence>
<proteinExistence type="predicted"/>
<dbReference type="RefSeq" id="WP_269427912.1">
    <property type="nucleotide sequence ID" value="NZ_JAPWGM010000004.1"/>
</dbReference>
<protein>
    <submittedName>
        <fullName evidence="1">DUF5007 domain-containing protein</fullName>
    </submittedName>
</protein>
<name>A0ABT4LAB7_9SPHI</name>
<organism evidence="1 2">
    <name type="scientific">Pedobacter punctiformis</name>
    <dbReference type="NCBI Taxonomy" id="3004097"/>
    <lineage>
        <taxon>Bacteria</taxon>
        <taxon>Pseudomonadati</taxon>
        <taxon>Bacteroidota</taxon>
        <taxon>Sphingobacteriia</taxon>
        <taxon>Sphingobacteriales</taxon>
        <taxon>Sphingobacteriaceae</taxon>
        <taxon>Pedobacter</taxon>
    </lineage>
</organism>
<dbReference type="PROSITE" id="PS51257">
    <property type="entry name" value="PROKAR_LIPOPROTEIN"/>
    <property type="match status" value="1"/>
</dbReference>
<dbReference type="InterPro" id="IPR032173">
    <property type="entry name" value="DUF5007"/>
</dbReference>
<dbReference type="EMBL" id="JAPWGM010000004">
    <property type="protein sequence ID" value="MCZ4244858.1"/>
    <property type="molecule type" value="Genomic_DNA"/>
</dbReference>